<dbReference type="PANTHER" id="PTHR42998:SF1">
    <property type="entry name" value="TYPE I RESTRICTION ENZYME HINDI METHYLASE SUBUNIT"/>
    <property type="match status" value="1"/>
</dbReference>
<dbReference type="GO" id="GO:0008170">
    <property type="term" value="F:N-methyltransferase activity"/>
    <property type="evidence" value="ECO:0007669"/>
    <property type="project" value="InterPro"/>
</dbReference>
<dbReference type="PANTHER" id="PTHR42998">
    <property type="entry name" value="TYPE I RESTRICTION ENZYME HINDVIIP M PROTEIN-RELATED"/>
    <property type="match status" value="1"/>
</dbReference>
<dbReference type="Pfam" id="PF01420">
    <property type="entry name" value="Methylase_S"/>
    <property type="match status" value="1"/>
</dbReference>
<dbReference type="Gene3D" id="3.90.220.20">
    <property type="entry name" value="DNA methylase specificity domains"/>
    <property type="match status" value="1"/>
</dbReference>
<dbReference type="Proteomes" id="UP000240530">
    <property type="component" value="Unassembled WGS sequence"/>
</dbReference>
<dbReference type="SUPFAM" id="SSF116734">
    <property type="entry name" value="DNA methylase specificity domain"/>
    <property type="match status" value="1"/>
</dbReference>
<dbReference type="AlphaFoldDB" id="A0A2T3KPG8"/>
<evidence type="ECO:0000259" key="7">
    <source>
        <dbReference type="Pfam" id="PF01420"/>
    </source>
</evidence>
<dbReference type="InterPro" id="IPR002052">
    <property type="entry name" value="DNA_methylase_N6_adenine_CS"/>
</dbReference>
<keyword evidence="4" id="KW-0808">Transferase</keyword>
<evidence type="ECO:0000256" key="3">
    <source>
        <dbReference type="ARBA" id="ARBA00022603"/>
    </source>
</evidence>
<sequence length="664" mass="74911">MKNQHLQKKIVEIFDYSYANSPITNPSSACKEVGKLLHIAMYLEEIKGQIPGFSFDNNELKDLLSGKNSEFKTKVSNSIIDSYNEMNELWRLYDDELRFTDSNICYIVGLLNNVFVSNPNEDIFGDALEIFRSKWAKQEGGQFFTDGHVTSLAMTMLQFSPQNGDTLVDLCSGTGGFLLAGINHIKKSAALNSEDEKFIAENASKSLYGYDIDSSVVELGNATLKSRMGALRETFIEQCNSLDKSLVNKKFKKAATNPPFGSKISVKDESILRQYDLAKLSNSNDTPSKVKLYKRAPDILFIERNIDALDENGLLAIVLPYQILSGPQTLYVRKWILKHTKIKCLIDLPSETFQPHTGTKTCLVVLEKRLAPLTNLNDIESEAIFMATPKWIGHDRRGNTTFKKDSSGIEMQEILTDFPELENEYQYYAKNLRLSGEYTEAFLINSGDIIDDSSLRMNASFYHPENVSTANLIDKNNFDMIRLGDVVDRVFFPGRFKRNYVERYENAIPFFGGTNITQMISHSDKWLRHDDPRLKQLAVKAGWLLITRSGTTGIVSSVPNYWDGYAISEHVIRIVPDESKLNSNYLLAFLKTPQCQAALSQGIFGSVIDEITPESIENLMIPIPKNKDLLKDISNKIEIAEQARSKSLDEMYSAIACLSHQLTP</sequence>
<evidence type="ECO:0000259" key="8">
    <source>
        <dbReference type="Pfam" id="PF02384"/>
    </source>
</evidence>
<comment type="similarity">
    <text evidence="1">Belongs to the N(4)/N(6)-methyltransferase family.</text>
</comment>
<feature type="domain" description="DNA methylase adenine-specific" evidence="8">
    <location>
        <begin position="121"/>
        <end position="421"/>
    </location>
</feature>
<dbReference type="PRINTS" id="PR00507">
    <property type="entry name" value="N12N6MTFRASE"/>
</dbReference>
<dbReference type="GO" id="GO:0003677">
    <property type="term" value="F:DNA binding"/>
    <property type="evidence" value="ECO:0007669"/>
    <property type="project" value="UniProtKB-KW"/>
</dbReference>
<keyword evidence="3" id="KW-0489">Methyltransferase</keyword>
<dbReference type="InterPro" id="IPR052916">
    <property type="entry name" value="Type-I_RE_MTase_Subunit"/>
</dbReference>
<gene>
    <name evidence="9" type="ORF">C0W93_21000</name>
</gene>
<comment type="caution">
    <text evidence="9">The sequence shown here is derived from an EMBL/GenBank/DDBJ whole genome shotgun (WGS) entry which is preliminary data.</text>
</comment>
<dbReference type="EMBL" id="PYNS01000044">
    <property type="protein sequence ID" value="PSV05928.1"/>
    <property type="molecule type" value="Genomic_DNA"/>
</dbReference>
<dbReference type="GO" id="GO:0009307">
    <property type="term" value="P:DNA restriction-modification system"/>
    <property type="evidence" value="ECO:0007669"/>
    <property type="project" value="UniProtKB-KW"/>
</dbReference>
<dbReference type="InterPro" id="IPR029063">
    <property type="entry name" value="SAM-dependent_MTases_sf"/>
</dbReference>
<organism evidence="9 10">
    <name type="scientific">Photobacterium leiognathi subsp. mandapamensis</name>
    <name type="common">Photobacterium mandapamensis</name>
    <dbReference type="NCBI Taxonomy" id="48408"/>
    <lineage>
        <taxon>Bacteria</taxon>
        <taxon>Pseudomonadati</taxon>
        <taxon>Pseudomonadota</taxon>
        <taxon>Gammaproteobacteria</taxon>
        <taxon>Vibrionales</taxon>
        <taxon>Vibrionaceae</taxon>
        <taxon>Photobacterium</taxon>
    </lineage>
</organism>
<dbReference type="RefSeq" id="WP_107186271.1">
    <property type="nucleotide sequence ID" value="NZ_JAWQGC010000009.1"/>
</dbReference>
<dbReference type="Pfam" id="PF02384">
    <property type="entry name" value="N6_Mtase"/>
    <property type="match status" value="1"/>
</dbReference>
<keyword evidence="5" id="KW-0680">Restriction system</keyword>
<evidence type="ECO:0000256" key="5">
    <source>
        <dbReference type="ARBA" id="ARBA00022747"/>
    </source>
</evidence>
<evidence type="ECO:0000313" key="9">
    <source>
        <dbReference type="EMBL" id="PSV05928.1"/>
    </source>
</evidence>
<proteinExistence type="inferred from homology"/>
<dbReference type="InterPro" id="IPR003356">
    <property type="entry name" value="DNA_methylase_A-5"/>
</dbReference>
<dbReference type="InterPro" id="IPR044946">
    <property type="entry name" value="Restrct_endonuc_typeI_TRD_sf"/>
</dbReference>
<dbReference type="SUPFAM" id="SSF53335">
    <property type="entry name" value="S-adenosyl-L-methionine-dependent methyltransferases"/>
    <property type="match status" value="1"/>
</dbReference>
<comment type="similarity">
    <text evidence="2">Belongs to the type-I restriction system S methylase family.</text>
</comment>
<keyword evidence="6" id="KW-0238">DNA-binding</keyword>
<name>A0A2T3KPG8_PHOLD</name>
<dbReference type="PROSITE" id="PS00092">
    <property type="entry name" value="N6_MTASE"/>
    <property type="match status" value="1"/>
</dbReference>
<evidence type="ECO:0000256" key="1">
    <source>
        <dbReference type="ARBA" id="ARBA00006594"/>
    </source>
</evidence>
<evidence type="ECO:0000256" key="4">
    <source>
        <dbReference type="ARBA" id="ARBA00022679"/>
    </source>
</evidence>
<evidence type="ECO:0000256" key="2">
    <source>
        <dbReference type="ARBA" id="ARBA00010923"/>
    </source>
</evidence>
<dbReference type="InterPro" id="IPR000055">
    <property type="entry name" value="Restrct_endonuc_typeI_TRD"/>
</dbReference>
<feature type="domain" description="Type I restriction modification DNA specificity" evidence="7">
    <location>
        <begin position="477"/>
        <end position="641"/>
    </location>
</feature>
<dbReference type="GO" id="GO:0032259">
    <property type="term" value="P:methylation"/>
    <property type="evidence" value="ECO:0007669"/>
    <property type="project" value="UniProtKB-KW"/>
</dbReference>
<dbReference type="Gene3D" id="3.40.50.150">
    <property type="entry name" value="Vaccinia Virus protein VP39"/>
    <property type="match status" value="1"/>
</dbReference>
<accession>A0A2T3KPG8</accession>
<evidence type="ECO:0000313" key="10">
    <source>
        <dbReference type="Proteomes" id="UP000240530"/>
    </source>
</evidence>
<protein>
    <submittedName>
        <fullName evidence="9">Uncharacterized protein</fullName>
    </submittedName>
</protein>
<evidence type="ECO:0000256" key="6">
    <source>
        <dbReference type="ARBA" id="ARBA00023125"/>
    </source>
</evidence>
<reference evidence="9 10" key="1">
    <citation type="submission" date="2018-03" db="EMBL/GenBank/DDBJ databases">
        <title>Whole genome sequencing of Histamine producing bacteria.</title>
        <authorList>
            <person name="Butler K."/>
        </authorList>
    </citation>
    <scope>NUCLEOTIDE SEQUENCE [LARGE SCALE GENOMIC DNA]</scope>
    <source>
        <strain evidence="9 10">Res.4.1</strain>
    </source>
</reference>